<dbReference type="InterPro" id="IPR013751">
    <property type="entry name" value="ACP_syn_III_N"/>
</dbReference>
<dbReference type="Pfam" id="PF08541">
    <property type="entry name" value="ACP_syn_III_C"/>
    <property type="match status" value="1"/>
</dbReference>
<comment type="caution">
    <text evidence="6">The sequence shown here is derived from an EMBL/GenBank/DDBJ whole genome shotgun (WGS) entry which is preliminary data.</text>
</comment>
<dbReference type="RefSeq" id="WP_305517778.1">
    <property type="nucleotide sequence ID" value="NZ_JAUPEV010000020.1"/>
</dbReference>
<dbReference type="InterPro" id="IPR013747">
    <property type="entry name" value="ACP_syn_III_C"/>
</dbReference>
<protein>
    <submittedName>
        <fullName evidence="6">Ketoacyl-ACP synthase III</fullName>
    </submittedName>
</protein>
<evidence type="ECO:0000313" key="8">
    <source>
        <dbReference type="Proteomes" id="UP001240777"/>
    </source>
</evidence>
<keyword evidence="2" id="KW-0012">Acyltransferase</keyword>
<dbReference type="Gene3D" id="3.40.47.10">
    <property type="match status" value="1"/>
</dbReference>
<evidence type="ECO:0000259" key="4">
    <source>
        <dbReference type="Pfam" id="PF08545"/>
    </source>
</evidence>
<dbReference type="GO" id="GO:0004315">
    <property type="term" value="F:3-oxoacyl-[acyl-carrier-protein] synthase activity"/>
    <property type="evidence" value="ECO:0007669"/>
    <property type="project" value="InterPro"/>
</dbReference>
<evidence type="ECO:0000313" key="7">
    <source>
        <dbReference type="Proteomes" id="UP001177258"/>
    </source>
</evidence>
<reference evidence="5" key="2">
    <citation type="submission" date="2023-07" db="EMBL/GenBank/DDBJ databases">
        <authorList>
            <person name="Aydin F."/>
            <person name="Tarhane S."/>
            <person name="Saticioglu I.B."/>
            <person name="Karakaya E."/>
            <person name="Abay S."/>
            <person name="Guran O."/>
            <person name="Bozkurt E."/>
            <person name="Uzum N."/>
            <person name="Olgun K."/>
            <person name="Jablonski D."/>
        </authorList>
    </citation>
    <scope>NUCLEOTIDE SEQUENCE</scope>
    <source>
        <strain evidence="5">Faydin-H75</strain>
    </source>
</reference>
<dbReference type="CDD" id="cd00830">
    <property type="entry name" value="KAS_III"/>
    <property type="match status" value="1"/>
</dbReference>
<dbReference type="Pfam" id="PF08545">
    <property type="entry name" value="ACP_syn_III"/>
    <property type="match status" value="1"/>
</dbReference>
<sequence length="356" mass="40063">MNFNFFGKKISSVITILPENESCFDDEMPNYNFPERKSKILKELMGYNKHKIAADNQLASDFIIAGFKRLFEDKVVEPEDIDVLIYITQSPDYLVPQTSTIIQDQIGLKKDILCFDLNQGCAGFIHGLFQAFFMLENPSINKVAIANSDVLSHKVNKKDRNSYPLVGDGGSIVIVERSEIKNEIFCFNKTFGENALAISIPAGGFKLPSTDETAKDFEDEDGNIRSLNNLVMQGASVFSFVQEYVPIMIESLFEKSKLEEKDIDFFIFHQPNKFMLEKLADKLKIPHEKMPNNIVENFGNGSGITIPLNMCFNLNDRLSKEGLKICFGGFGVGLTLAGIIMDVEKIPYMNLISLKD</sequence>
<organism evidence="6 7">
    <name type="scientific">Helicobacter cappadocius</name>
    <dbReference type="NCBI Taxonomy" id="3063998"/>
    <lineage>
        <taxon>Bacteria</taxon>
        <taxon>Pseudomonadati</taxon>
        <taxon>Campylobacterota</taxon>
        <taxon>Epsilonproteobacteria</taxon>
        <taxon>Campylobacterales</taxon>
        <taxon>Helicobacteraceae</taxon>
        <taxon>Helicobacter</taxon>
    </lineage>
</organism>
<gene>
    <name evidence="5" type="ORF">Q5I04_08485</name>
    <name evidence="6" type="ORF">Q5I06_02710</name>
</gene>
<dbReference type="Proteomes" id="UP001177258">
    <property type="component" value="Unassembled WGS sequence"/>
</dbReference>
<evidence type="ECO:0000256" key="2">
    <source>
        <dbReference type="ARBA" id="ARBA00023315"/>
    </source>
</evidence>
<accession>A0AA90PSL1</accession>
<reference evidence="6 8" key="1">
    <citation type="submission" date="2023-07" db="EMBL/GenBank/DDBJ databases">
        <title>Unpublished Manusciprt.</title>
        <authorList>
            <person name="Aydin F."/>
            <person name="Tarhane S."/>
            <person name="Saticioglu I.B."/>
            <person name="Karakaya E."/>
            <person name="Abay S."/>
            <person name="Guran O."/>
            <person name="Bozkurt E."/>
            <person name="Uzum N."/>
            <person name="Olgun K."/>
            <person name="Jablonski D."/>
        </authorList>
    </citation>
    <scope>NUCLEOTIDE SEQUENCE</scope>
    <source>
        <strain evidence="8">faydin-H75</strain>
        <strain evidence="6">Faydin-H76</strain>
    </source>
</reference>
<dbReference type="AlphaFoldDB" id="A0AA90PSL1"/>
<evidence type="ECO:0000256" key="1">
    <source>
        <dbReference type="ARBA" id="ARBA00022679"/>
    </source>
</evidence>
<dbReference type="Proteomes" id="UP001240777">
    <property type="component" value="Unassembled WGS sequence"/>
</dbReference>
<dbReference type="GO" id="GO:0044550">
    <property type="term" value="P:secondary metabolite biosynthetic process"/>
    <property type="evidence" value="ECO:0007669"/>
    <property type="project" value="TreeGrafter"/>
</dbReference>
<reference evidence="5 7" key="3">
    <citation type="journal article" date="2024" name="Syst. Appl. Microbiol.">
        <title>Helicobacter cappadocius sp. nov., from lizards: The first psychrotrophic Helicobacter species.</title>
        <authorList>
            <person name="Aydin F."/>
            <person name="Tarhane S."/>
            <person name="Karakaya E."/>
            <person name="Abay S."/>
            <person name="Kayman T."/>
            <person name="Guran O."/>
            <person name="Bozkurt E."/>
            <person name="Uzum N."/>
            <person name="Avci A."/>
            <person name="Olgun K."/>
            <person name="Jablonski D."/>
            <person name="Guran C."/>
            <person name="Burcin Saticioglu I."/>
        </authorList>
    </citation>
    <scope>NUCLEOTIDE SEQUENCE [LARGE SCALE GENOMIC DNA]</scope>
    <source>
        <strain evidence="5">Faydin-H75</strain>
        <strain evidence="7">faydin-H76</strain>
    </source>
</reference>
<dbReference type="InterPro" id="IPR016039">
    <property type="entry name" value="Thiolase-like"/>
</dbReference>
<dbReference type="SUPFAM" id="SSF53901">
    <property type="entry name" value="Thiolase-like"/>
    <property type="match status" value="1"/>
</dbReference>
<evidence type="ECO:0000259" key="3">
    <source>
        <dbReference type="Pfam" id="PF08541"/>
    </source>
</evidence>
<dbReference type="PANTHER" id="PTHR34069">
    <property type="entry name" value="3-OXOACYL-[ACYL-CARRIER-PROTEIN] SYNTHASE 3"/>
    <property type="match status" value="1"/>
</dbReference>
<evidence type="ECO:0000313" key="6">
    <source>
        <dbReference type="EMBL" id="MDP2538694.1"/>
    </source>
</evidence>
<evidence type="ECO:0000313" key="5">
    <source>
        <dbReference type="EMBL" id="MDO7253940.1"/>
    </source>
</evidence>
<dbReference type="GO" id="GO:0006633">
    <property type="term" value="P:fatty acid biosynthetic process"/>
    <property type="evidence" value="ECO:0007669"/>
    <property type="project" value="InterPro"/>
</dbReference>
<name>A0AA90PSL1_9HELI</name>
<proteinExistence type="predicted"/>
<feature type="domain" description="Beta-ketoacyl-[acyl-carrier-protein] synthase III C-terminal" evidence="3">
    <location>
        <begin position="254"/>
        <end position="341"/>
    </location>
</feature>
<keyword evidence="1" id="KW-0808">Transferase</keyword>
<feature type="domain" description="Beta-ketoacyl-[acyl-carrier-protein] synthase III N-terminal" evidence="4">
    <location>
        <begin position="115"/>
        <end position="184"/>
    </location>
</feature>
<keyword evidence="8" id="KW-1185">Reference proteome</keyword>
<dbReference type="EMBL" id="JAUPEV010000020">
    <property type="protein sequence ID" value="MDO7253940.1"/>
    <property type="molecule type" value="Genomic_DNA"/>
</dbReference>
<dbReference type="PANTHER" id="PTHR34069:SF2">
    <property type="entry name" value="BETA-KETOACYL-[ACYL-CARRIER-PROTEIN] SYNTHASE III"/>
    <property type="match status" value="1"/>
</dbReference>
<dbReference type="EMBL" id="JAUYZK010000003">
    <property type="protein sequence ID" value="MDP2538694.1"/>
    <property type="molecule type" value="Genomic_DNA"/>
</dbReference>